<keyword evidence="2" id="KW-1185">Reference proteome</keyword>
<organism evidence="1 2">
    <name type="scientific">Paxillus rubicundulus Ve08.2h10</name>
    <dbReference type="NCBI Taxonomy" id="930991"/>
    <lineage>
        <taxon>Eukaryota</taxon>
        <taxon>Fungi</taxon>
        <taxon>Dikarya</taxon>
        <taxon>Basidiomycota</taxon>
        <taxon>Agaricomycotina</taxon>
        <taxon>Agaricomycetes</taxon>
        <taxon>Agaricomycetidae</taxon>
        <taxon>Boletales</taxon>
        <taxon>Paxilineae</taxon>
        <taxon>Paxillaceae</taxon>
        <taxon>Paxillus</taxon>
    </lineage>
</organism>
<dbReference type="EMBL" id="KN828189">
    <property type="protein sequence ID" value="KIK75326.1"/>
    <property type="molecule type" value="Genomic_DNA"/>
</dbReference>
<dbReference type="HOGENOM" id="CLU_018552_9_3_1"/>
<evidence type="ECO:0008006" key="3">
    <source>
        <dbReference type="Google" id="ProtNLM"/>
    </source>
</evidence>
<accession>A0A0D0CW60</accession>
<gene>
    <name evidence="1" type="ORF">PAXRUDRAFT_173178</name>
</gene>
<protein>
    <recommendedName>
        <fullName evidence="3">DDE Tnp4 domain-containing protein</fullName>
    </recommendedName>
</protein>
<feature type="non-terminal residue" evidence="1">
    <location>
        <position position="1"/>
    </location>
</feature>
<name>A0A0D0CW60_9AGAM</name>
<dbReference type="Proteomes" id="UP000054538">
    <property type="component" value="Unassembled WGS sequence"/>
</dbReference>
<proteinExistence type="predicted"/>
<evidence type="ECO:0000313" key="1">
    <source>
        <dbReference type="EMBL" id="KIK75326.1"/>
    </source>
</evidence>
<reference evidence="2" key="2">
    <citation type="submission" date="2015-01" db="EMBL/GenBank/DDBJ databases">
        <title>Evolutionary Origins and Diversification of the Mycorrhizal Mutualists.</title>
        <authorList>
            <consortium name="DOE Joint Genome Institute"/>
            <consortium name="Mycorrhizal Genomics Consortium"/>
            <person name="Kohler A."/>
            <person name="Kuo A."/>
            <person name="Nagy L.G."/>
            <person name="Floudas D."/>
            <person name="Copeland A."/>
            <person name="Barry K.W."/>
            <person name="Cichocki N."/>
            <person name="Veneault-Fourrey C."/>
            <person name="LaButti K."/>
            <person name="Lindquist E.A."/>
            <person name="Lipzen A."/>
            <person name="Lundell T."/>
            <person name="Morin E."/>
            <person name="Murat C."/>
            <person name="Riley R."/>
            <person name="Ohm R."/>
            <person name="Sun H."/>
            <person name="Tunlid A."/>
            <person name="Henrissat B."/>
            <person name="Grigoriev I.V."/>
            <person name="Hibbett D.S."/>
            <person name="Martin F."/>
        </authorList>
    </citation>
    <scope>NUCLEOTIDE SEQUENCE [LARGE SCALE GENOMIC DNA]</scope>
    <source>
        <strain evidence="2">Ve08.2h10</strain>
    </source>
</reference>
<reference evidence="1 2" key="1">
    <citation type="submission" date="2014-04" db="EMBL/GenBank/DDBJ databases">
        <authorList>
            <consortium name="DOE Joint Genome Institute"/>
            <person name="Kuo A."/>
            <person name="Kohler A."/>
            <person name="Jargeat P."/>
            <person name="Nagy L.G."/>
            <person name="Floudas D."/>
            <person name="Copeland A."/>
            <person name="Barry K.W."/>
            <person name="Cichocki N."/>
            <person name="Veneault-Fourrey C."/>
            <person name="LaButti K."/>
            <person name="Lindquist E.A."/>
            <person name="Lipzen A."/>
            <person name="Lundell T."/>
            <person name="Morin E."/>
            <person name="Murat C."/>
            <person name="Sun H."/>
            <person name="Tunlid A."/>
            <person name="Henrissat B."/>
            <person name="Grigoriev I.V."/>
            <person name="Hibbett D.S."/>
            <person name="Martin F."/>
            <person name="Nordberg H.P."/>
            <person name="Cantor M.N."/>
            <person name="Hua S.X."/>
        </authorList>
    </citation>
    <scope>NUCLEOTIDE SEQUENCE [LARGE SCALE GENOMIC DNA]</scope>
    <source>
        <strain evidence="1 2">Ve08.2h10</strain>
    </source>
</reference>
<evidence type="ECO:0000313" key="2">
    <source>
        <dbReference type="Proteomes" id="UP000054538"/>
    </source>
</evidence>
<sequence>LRQIYNKIDINANKQPTPLWTICCLILHNMIVCFEERHQMVIAGTMEWAIAEGRELDDNNNMGAYVDPPQGTPGQKFHVCFTEKLFHERGLCF</sequence>
<dbReference type="InParanoid" id="A0A0D0CW60"/>
<dbReference type="AlphaFoldDB" id="A0A0D0CW60"/>